<dbReference type="Pfam" id="PF00990">
    <property type="entry name" value="GGDEF"/>
    <property type="match status" value="1"/>
</dbReference>
<dbReference type="PROSITE" id="PS50887">
    <property type="entry name" value="GGDEF"/>
    <property type="match status" value="1"/>
</dbReference>
<dbReference type="SUPFAM" id="SSF55073">
    <property type="entry name" value="Nucleotide cyclase"/>
    <property type="match status" value="1"/>
</dbReference>
<accession>A0A7Y0PPT7</accession>
<dbReference type="Gene3D" id="3.30.70.270">
    <property type="match status" value="1"/>
</dbReference>
<dbReference type="GO" id="GO:0043709">
    <property type="term" value="P:cell adhesion involved in single-species biofilm formation"/>
    <property type="evidence" value="ECO:0007669"/>
    <property type="project" value="TreeGrafter"/>
</dbReference>
<evidence type="ECO:0000313" key="2">
    <source>
        <dbReference type="EMBL" id="NMO78829.1"/>
    </source>
</evidence>
<sequence>MDFLGHQKILILKSRFFELYDTNLINENYDIIIHEALKAIQEVFDAAEVTLYTSEEWDVSWTIVSSTEKKDRIGKTISLMEDVSLACEHKFCRSPIKDDSVHDYMMLALKGKEKEKVDHILAIKIQKKLWDNPIEENSLFDDVGKEVGIFFRNMQKMVDITKDKKKYKQLFKVTEKFHSSMMMEDVLREVIFTLKEVYPSYHYYLLLSHDNNSPMDLPVKDLEYDSENMAAMEAYVTAKLQFENLKEDKNSVIYAPLKGKQGVYGVLQIIVPGVISFPKNEVEFISLLANTAGGALENAQLYQQSKKLVADLQLINEASHQLNSNLRLNEMMTYICERISASFDAKEVGFILFSLENNSTTVLLGSSSFFFEHESRQYIDYFKEKIQIEKDSLFLGDFSMQLEGTQYKSIMAVPMMQTGILKGFAIVMHPDAYHFSFDTFKLLQSLIHHSTLALTNSLLREELEKMVVTDHLTKLYSRSYLDEKIQRSLMEDKEGTFILIDIDDFKLINDTYGHQIGDDIIIQVANIIKDNIRSSDVGSRWGGEELAIYLPKVPLSLGVTIAERLVKKVRENSRPSVTISCGVSYWNKLSEDTYNTLFKRADKALYIAKETGKDKVIIQNTLLVSE</sequence>
<name>A0A7Y0PPT7_9BACI</name>
<dbReference type="GO" id="GO:0005886">
    <property type="term" value="C:plasma membrane"/>
    <property type="evidence" value="ECO:0007669"/>
    <property type="project" value="TreeGrafter"/>
</dbReference>
<proteinExistence type="predicted"/>
<gene>
    <name evidence="2" type="ORF">HHU08_17755</name>
</gene>
<dbReference type="InterPro" id="IPR050469">
    <property type="entry name" value="Diguanylate_Cyclase"/>
</dbReference>
<dbReference type="InterPro" id="IPR043128">
    <property type="entry name" value="Rev_trsase/Diguanyl_cyclase"/>
</dbReference>
<feature type="domain" description="GGDEF" evidence="1">
    <location>
        <begin position="493"/>
        <end position="621"/>
    </location>
</feature>
<dbReference type="PANTHER" id="PTHR45138">
    <property type="entry name" value="REGULATORY COMPONENTS OF SENSORY TRANSDUCTION SYSTEM"/>
    <property type="match status" value="1"/>
</dbReference>
<protein>
    <submittedName>
        <fullName evidence="2">Diguanylate cyclase</fullName>
    </submittedName>
</protein>
<dbReference type="PANTHER" id="PTHR45138:SF9">
    <property type="entry name" value="DIGUANYLATE CYCLASE DGCM-RELATED"/>
    <property type="match status" value="1"/>
</dbReference>
<reference evidence="2 3" key="1">
    <citation type="submission" date="2020-04" db="EMBL/GenBank/DDBJ databases">
        <title>Bacillus sp. UniB3 isolated from commercial digestive syrup.</title>
        <authorList>
            <person name="Thorat V."/>
            <person name="Kirdat K."/>
            <person name="Tiwarekar B."/>
            <person name="Yadav A."/>
        </authorList>
    </citation>
    <scope>NUCLEOTIDE SEQUENCE [LARGE SCALE GENOMIC DNA]</scope>
    <source>
        <strain evidence="2 3">UniB3</strain>
    </source>
</reference>
<dbReference type="NCBIfam" id="TIGR00254">
    <property type="entry name" value="GGDEF"/>
    <property type="match status" value="1"/>
</dbReference>
<dbReference type="Gene3D" id="3.30.450.40">
    <property type="match status" value="2"/>
</dbReference>
<comment type="caution">
    <text evidence="2">The sequence shown here is derived from an EMBL/GenBank/DDBJ whole genome shotgun (WGS) entry which is preliminary data.</text>
</comment>
<organism evidence="2 3">
    <name type="scientific">Niallia alba</name>
    <dbReference type="NCBI Taxonomy" id="2729105"/>
    <lineage>
        <taxon>Bacteria</taxon>
        <taxon>Bacillati</taxon>
        <taxon>Bacillota</taxon>
        <taxon>Bacilli</taxon>
        <taxon>Bacillales</taxon>
        <taxon>Bacillaceae</taxon>
        <taxon>Niallia</taxon>
    </lineage>
</organism>
<evidence type="ECO:0000313" key="3">
    <source>
        <dbReference type="Proteomes" id="UP000588491"/>
    </source>
</evidence>
<dbReference type="InterPro" id="IPR029787">
    <property type="entry name" value="Nucleotide_cyclase"/>
</dbReference>
<dbReference type="FunFam" id="3.30.70.270:FF:000001">
    <property type="entry name" value="Diguanylate cyclase domain protein"/>
    <property type="match status" value="1"/>
</dbReference>
<dbReference type="RefSeq" id="WP_169188977.1">
    <property type="nucleotide sequence ID" value="NZ_JABBPK010000001.1"/>
</dbReference>
<dbReference type="SUPFAM" id="SSF55781">
    <property type="entry name" value="GAF domain-like"/>
    <property type="match status" value="2"/>
</dbReference>
<evidence type="ECO:0000259" key="1">
    <source>
        <dbReference type="PROSITE" id="PS50887"/>
    </source>
</evidence>
<keyword evidence="3" id="KW-1185">Reference proteome</keyword>
<dbReference type="Proteomes" id="UP000588491">
    <property type="component" value="Unassembled WGS sequence"/>
</dbReference>
<dbReference type="EMBL" id="JABBPK010000001">
    <property type="protein sequence ID" value="NMO78829.1"/>
    <property type="molecule type" value="Genomic_DNA"/>
</dbReference>
<dbReference type="CDD" id="cd01949">
    <property type="entry name" value="GGDEF"/>
    <property type="match status" value="1"/>
</dbReference>
<dbReference type="AlphaFoldDB" id="A0A7Y0PPT7"/>
<dbReference type="SMART" id="SM00267">
    <property type="entry name" value="GGDEF"/>
    <property type="match status" value="1"/>
</dbReference>
<dbReference type="InterPro" id="IPR029016">
    <property type="entry name" value="GAF-like_dom_sf"/>
</dbReference>
<dbReference type="GO" id="GO:1902201">
    <property type="term" value="P:negative regulation of bacterial-type flagellum-dependent cell motility"/>
    <property type="evidence" value="ECO:0007669"/>
    <property type="project" value="TreeGrafter"/>
</dbReference>
<dbReference type="GO" id="GO:0052621">
    <property type="term" value="F:diguanylate cyclase activity"/>
    <property type="evidence" value="ECO:0007669"/>
    <property type="project" value="TreeGrafter"/>
</dbReference>
<dbReference type="InterPro" id="IPR000160">
    <property type="entry name" value="GGDEF_dom"/>
</dbReference>